<evidence type="ECO:0000313" key="5">
    <source>
        <dbReference type="Proteomes" id="UP000321570"/>
    </source>
</evidence>
<dbReference type="InterPro" id="IPR043202">
    <property type="entry name" value="Band-7_stomatin-like"/>
</dbReference>
<protein>
    <recommendedName>
        <fullName evidence="3">Band 7 domain-containing protein</fullName>
    </recommendedName>
</protein>
<dbReference type="SUPFAM" id="SSF117892">
    <property type="entry name" value="Band 7/SPFH domain"/>
    <property type="match status" value="1"/>
</dbReference>
<proteinExistence type="inferred from homology"/>
<reference evidence="4 5" key="1">
    <citation type="submission" date="2019-07" db="EMBL/GenBank/DDBJ databases">
        <authorList>
            <person name="Jastrzebski P J."/>
            <person name="Paukszto L."/>
            <person name="Jastrzebski P J."/>
        </authorList>
    </citation>
    <scope>NUCLEOTIDE SEQUENCE [LARGE SCALE GENOMIC DNA]</scope>
    <source>
        <strain evidence="4 5">WMS-il1</strain>
    </source>
</reference>
<keyword evidence="5" id="KW-1185">Reference proteome</keyword>
<dbReference type="Gene3D" id="3.30.1050.10">
    <property type="entry name" value="SCP2 sterol-binding domain"/>
    <property type="match status" value="1"/>
</dbReference>
<feature type="domain" description="Band 7" evidence="3">
    <location>
        <begin position="170"/>
        <end position="333"/>
    </location>
</feature>
<name>A0A564YY34_HYMDI</name>
<evidence type="ECO:0000259" key="3">
    <source>
        <dbReference type="SMART" id="SM00244"/>
    </source>
</evidence>
<dbReference type="InterPro" id="IPR001107">
    <property type="entry name" value="Band_7"/>
</dbReference>
<feature type="transmembrane region" description="Helical" evidence="2">
    <location>
        <begin position="149"/>
        <end position="172"/>
    </location>
</feature>
<dbReference type="SUPFAM" id="SSF55718">
    <property type="entry name" value="SCP-like"/>
    <property type="match status" value="1"/>
</dbReference>
<dbReference type="Pfam" id="PF01145">
    <property type="entry name" value="Band_7"/>
    <property type="match status" value="1"/>
</dbReference>
<keyword evidence="2" id="KW-1133">Transmembrane helix</keyword>
<dbReference type="InterPro" id="IPR036527">
    <property type="entry name" value="SCP2_sterol-bd_dom_sf"/>
</dbReference>
<sequence length="523" mass="57528">MVVENLDGHREKKFGMHRVKPKDNNVDSEEVLIPFTVKSYTFSYEAAGLKSPDKNNQHTSVNSPKPAPAFEFGTAFEFSQDYPFDDQKTSKVKKKKKKSVPDDDIAAEDEEVPTHYQSIFTYESAFLDDPKFSDFHEEEPTPLVSRGTYIFLVLLSALFLILTFPISTLFCIKRLPKSKKLIIFRLGKVLKPRGPGCILILPFVDECHIVDLAEQSLAVKPLTATTSDTGEVEVGCQVVFHIVEPEAAVTYWSRNPHDFISKKAETALVAAVARIQWDDIISGHGSPDIASDVRSSLNAYCSPIGIQILEVKLTAAKCIKDPPKLSDQVHSIDFQKLGKQIASLSPLLMGGVGDGLVSATQRASAQFTSLINQIAGMKSQTASITTPLDPLTTSASEVVAKVSKIEVDQLVERALARSQIFLNNERARAALGSASLQVFVYSSDIHQENECMVAFYMDSDTGKGEVGILETKNPSATVHIGAAHLAETLEGRLDLLEAMKMTQIRFSGSLLALSKLRYLLQFK</sequence>
<dbReference type="AlphaFoldDB" id="A0A564YY34"/>
<dbReference type="EMBL" id="CABIJS010000466">
    <property type="protein sequence ID" value="VUZ52135.1"/>
    <property type="molecule type" value="Genomic_DNA"/>
</dbReference>
<dbReference type="Gene3D" id="3.30.479.30">
    <property type="entry name" value="Band 7 domain"/>
    <property type="match status" value="1"/>
</dbReference>
<evidence type="ECO:0000256" key="1">
    <source>
        <dbReference type="ARBA" id="ARBA00008164"/>
    </source>
</evidence>
<comment type="similarity">
    <text evidence="1">Belongs to the band 7/mec-2 family.</text>
</comment>
<dbReference type="Proteomes" id="UP000321570">
    <property type="component" value="Unassembled WGS sequence"/>
</dbReference>
<dbReference type="InterPro" id="IPR036013">
    <property type="entry name" value="Band_7/SPFH_dom_sf"/>
</dbReference>
<evidence type="ECO:0000313" key="4">
    <source>
        <dbReference type="EMBL" id="VUZ52135.1"/>
    </source>
</evidence>
<accession>A0A564YY34</accession>
<dbReference type="PANTHER" id="PTHR10264">
    <property type="entry name" value="BAND 7 PROTEIN-RELATED"/>
    <property type="match status" value="1"/>
</dbReference>
<evidence type="ECO:0000256" key="2">
    <source>
        <dbReference type="SAM" id="Phobius"/>
    </source>
</evidence>
<dbReference type="PANTHER" id="PTHR10264:SF19">
    <property type="entry name" value="AT06885P-RELATED"/>
    <property type="match status" value="1"/>
</dbReference>
<keyword evidence="2" id="KW-0812">Transmembrane</keyword>
<dbReference type="SMART" id="SM00244">
    <property type="entry name" value="PHB"/>
    <property type="match status" value="1"/>
</dbReference>
<dbReference type="GO" id="GO:0005886">
    <property type="term" value="C:plasma membrane"/>
    <property type="evidence" value="ECO:0007669"/>
    <property type="project" value="InterPro"/>
</dbReference>
<keyword evidence="2" id="KW-0472">Membrane</keyword>
<gene>
    <name evidence="4" type="ORF">WMSIL1_LOCUS10731</name>
</gene>
<organism evidence="4 5">
    <name type="scientific">Hymenolepis diminuta</name>
    <name type="common">Rat tapeworm</name>
    <dbReference type="NCBI Taxonomy" id="6216"/>
    <lineage>
        <taxon>Eukaryota</taxon>
        <taxon>Metazoa</taxon>
        <taxon>Spiralia</taxon>
        <taxon>Lophotrochozoa</taxon>
        <taxon>Platyhelminthes</taxon>
        <taxon>Cestoda</taxon>
        <taxon>Eucestoda</taxon>
        <taxon>Cyclophyllidea</taxon>
        <taxon>Hymenolepididae</taxon>
        <taxon>Hymenolepis</taxon>
    </lineage>
</organism>